<dbReference type="InterPro" id="IPR038461">
    <property type="entry name" value="Schlafen_AlbA_2_dom_sf"/>
</dbReference>
<dbReference type="Pfam" id="PF04326">
    <property type="entry name" value="SLFN_AlbA_2"/>
    <property type="match status" value="1"/>
</dbReference>
<proteinExistence type="predicted"/>
<name>A0A292GLC5_9HYPH</name>
<dbReference type="EMBL" id="LC171369">
    <property type="protein sequence ID" value="BBA74245.1"/>
    <property type="molecule type" value="Genomic_DNA"/>
</dbReference>
<sequence>MIPKTFEAIERVDLEALVANQVAERRTLEFKRDLPGPSESARKEFLADITSFANAQGGDILFGIDAPRGVALAIAGLTTDDPDKELLRWEDILLAGVEPRLPGVRMRWIDCGAQAGVMLIRVQGSTIAPHRVILARSNRFYGRKSNGKYEMDTQELREAFTASEALPTRLRALHLDAVDAALRGELPIGLGSDPTAIVSLIPVAYFREARDLPITVETALAPHKPSGYIDAVRMIEGVLLHTNPGETNAVRSYAMTHRQGRTDMVWTIGRIVNELRKEEIKLVWPKRFEDGLLDAANSGAAKLAQFGIEGPWVVHVTITGIKDYNLVLSNEHISDPAWRSQATLPPLMVERMNRAALLPLLRAFWLAFGVERPMNPFGSDQ</sequence>
<evidence type="ECO:0000259" key="1">
    <source>
        <dbReference type="Pfam" id="PF04326"/>
    </source>
</evidence>
<protein>
    <submittedName>
        <fullName evidence="2">Transcriptional regulator</fullName>
    </submittedName>
</protein>
<feature type="domain" description="Schlafen AlbA-2" evidence="1">
    <location>
        <begin position="24"/>
        <end position="151"/>
    </location>
</feature>
<dbReference type="AlphaFoldDB" id="A0A292GLC5"/>
<dbReference type="Gene3D" id="3.30.950.30">
    <property type="entry name" value="Schlafen, AAA domain"/>
    <property type="match status" value="1"/>
</dbReference>
<accession>A0A292GLC5</accession>
<dbReference type="InterPro" id="IPR007421">
    <property type="entry name" value="Schlafen_AlbA_2_dom"/>
</dbReference>
<organism evidence="2">
    <name type="scientific">Ochrobactrum sp. PW1</name>
    <dbReference type="NCBI Taxonomy" id="1882222"/>
    <lineage>
        <taxon>Bacteria</taxon>
        <taxon>Pseudomonadati</taxon>
        <taxon>Pseudomonadota</taxon>
        <taxon>Alphaproteobacteria</taxon>
        <taxon>Hyphomicrobiales</taxon>
        <taxon>Brucellaceae</taxon>
        <taxon>Brucella/Ochrobactrum group</taxon>
        <taxon>Ochrobactrum</taxon>
    </lineage>
</organism>
<evidence type="ECO:0000313" key="2">
    <source>
        <dbReference type="EMBL" id="BBA74245.1"/>
    </source>
</evidence>
<reference evidence="2" key="1">
    <citation type="submission" date="2016-07" db="EMBL/GenBank/DDBJ databases">
        <title>Genomics reveals synergistic degradation of pyrene by five bacteria in a mangrove sediment-derived bacterial consortium.</title>
        <authorList>
            <person name="Wanapaisan P."/>
            <person name="Vejarano F."/>
            <person name="Chakraborty J."/>
            <person name="Shintani M."/>
            <person name="Muangchinda C."/>
            <person name="Laothamteep N."/>
            <person name="Suzuki-Minakuchi C."/>
            <person name="Inoue K."/>
            <person name="Nojiri H."/>
            <person name="Pinyakong O."/>
        </authorList>
    </citation>
    <scope>NUCLEOTIDE SEQUENCE</scope>
    <source>
        <strain evidence="2">PW1</strain>
    </source>
</reference>